<keyword evidence="2" id="KW-1185">Reference proteome</keyword>
<dbReference type="AlphaFoldDB" id="C9SVQ4"/>
<evidence type="ECO:0000313" key="1">
    <source>
        <dbReference type="EMBL" id="EEY22869.1"/>
    </source>
</evidence>
<dbReference type="EMBL" id="DS985227">
    <property type="protein sequence ID" value="EEY22869.1"/>
    <property type="molecule type" value="Genomic_DNA"/>
</dbReference>
<accession>C9SVQ4</accession>
<dbReference type="GeneID" id="9528186"/>
<protein>
    <submittedName>
        <fullName evidence="1">Uncharacterized protein</fullName>
    </submittedName>
</protein>
<reference evidence="2" key="1">
    <citation type="journal article" date="2011" name="PLoS Pathog.">
        <title>Comparative genomics yields insights into niche adaptation of plant vascular wilt pathogens.</title>
        <authorList>
            <person name="Klosterman S.J."/>
            <person name="Subbarao K.V."/>
            <person name="Kang S."/>
            <person name="Veronese P."/>
            <person name="Gold S.E."/>
            <person name="Thomma B.P.H.J."/>
            <person name="Chen Z."/>
            <person name="Henrissat B."/>
            <person name="Lee Y.-H."/>
            <person name="Park J."/>
            <person name="Garcia-Pedrajas M.D."/>
            <person name="Barbara D.J."/>
            <person name="Anchieta A."/>
            <person name="de Jonge R."/>
            <person name="Santhanam P."/>
            <person name="Maruthachalam K."/>
            <person name="Atallah Z."/>
            <person name="Amyotte S.G."/>
            <person name="Paz Z."/>
            <person name="Inderbitzin P."/>
            <person name="Hayes R.J."/>
            <person name="Heiman D.I."/>
            <person name="Young S."/>
            <person name="Zeng Q."/>
            <person name="Engels R."/>
            <person name="Galagan J."/>
            <person name="Cuomo C.A."/>
            <person name="Dobinson K.F."/>
            <person name="Ma L.-J."/>
        </authorList>
    </citation>
    <scope>NUCLEOTIDE SEQUENCE [LARGE SCALE GENOMIC DNA]</scope>
    <source>
        <strain evidence="2">VaMs.102 / ATCC MYA-4576 / FGSC 10136</strain>
    </source>
</reference>
<gene>
    <name evidence="1" type="ORF">VDBG_08979</name>
</gene>
<dbReference type="eggNOG" id="ENOG502RPVP">
    <property type="taxonomic scope" value="Eukaryota"/>
</dbReference>
<evidence type="ECO:0000313" key="2">
    <source>
        <dbReference type="Proteomes" id="UP000008698"/>
    </source>
</evidence>
<name>C9SVQ4_VERA1</name>
<dbReference type="OrthoDB" id="4870690at2759"/>
<dbReference type="Pfam" id="PF12520">
    <property type="entry name" value="DUF3723"/>
    <property type="match status" value="1"/>
</dbReference>
<dbReference type="InterPro" id="IPR022198">
    <property type="entry name" value="DUF3723"/>
</dbReference>
<proteinExistence type="predicted"/>
<organism evidence="2">
    <name type="scientific">Verticillium alfalfae (strain VaMs.102 / ATCC MYA-4576 / FGSC 10136)</name>
    <name type="common">Verticillium wilt of alfalfa</name>
    <name type="synonym">Verticillium albo-atrum</name>
    <dbReference type="NCBI Taxonomy" id="526221"/>
    <lineage>
        <taxon>Eukaryota</taxon>
        <taxon>Fungi</taxon>
        <taxon>Dikarya</taxon>
        <taxon>Ascomycota</taxon>
        <taxon>Pezizomycotina</taxon>
        <taxon>Sordariomycetes</taxon>
        <taxon>Hypocreomycetidae</taxon>
        <taxon>Glomerellales</taxon>
        <taxon>Plectosphaerellaceae</taxon>
        <taxon>Verticillium</taxon>
    </lineage>
</organism>
<sequence>MTDSLDRHVVGVVWVHPSLVQRPLPGDPHHWGKTEDPRDVEKLVNYLNDVGADSVRLRAAEFQVWGRITREALKQLTASLQVSESALRETIISGKHLYLRDDLSIQCFGNGHLLDVAATWSSNECWPVRLHCFDLDPTQLQRYYEKLASQACLGLAPTDGEICRHVLKYWHLGKPLLRKAWEAQIRTKPKRKCLAALFGHCATVDALVKLVPFEGLWPELKLGNWQKISAARCDEMVAMYLIRMHQVWEDILRGGTHLPPLLDLQSVRLLQGRAPCASTDDRDFIRIKMSNGELFPHVTDSAERDVILGNILKVRGIICSFELFDGNMKYLSIGAKILKTIFTLSMTDKATELADRTETSISYDPPRCFGEIRAERPTLYSSLRELWDDAQPPVSECEEGVYTRLTGPPCAEAAFLGLILPTLRHFPRLSREAPLSNVGSNAIAARVDDAFVQALCRRADILGFRHSIIDQSRINSPSQWSGIMAVNQRSMSTPANWRYGKPSLVTLLALQRDGFWVANPPVGSTKKSLAPSFVFQDLIASFFGTLRWGVDDRAPPMHVSLDSYVRPRSAGPRYRNESRSPTVNLYF</sequence>
<dbReference type="STRING" id="526221.C9SVQ4"/>
<dbReference type="Proteomes" id="UP000008698">
    <property type="component" value="Unassembled WGS sequence"/>
</dbReference>
<dbReference type="KEGG" id="val:VDBG_08979"/>
<dbReference type="RefSeq" id="XP_003000484.1">
    <property type="nucleotide sequence ID" value="XM_003000438.1"/>
</dbReference>
<dbReference type="HOGENOM" id="CLU_464773_0_0_1"/>